<feature type="chain" id="PRO_5029829152" evidence="1">
    <location>
        <begin position="22"/>
        <end position="595"/>
    </location>
</feature>
<dbReference type="PANTHER" id="PTHR43447">
    <property type="entry name" value="ALPHA-AMYLASE"/>
    <property type="match status" value="1"/>
</dbReference>
<keyword evidence="4" id="KW-1185">Reference proteome</keyword>
<dbReference type="SMART" id="SM00642">
    <property type="entry name" value="Aamy"/>
    <property type="match status" value="1"/>
</dbReference>
<dbReference type="SUPFAM" id="SSF51445">
    <property type="entry name" value="(Trans)glycosidases"/>
    <property type="match status" value="1"/>
</dbReference>
<evidence type="ECO:0000313" key="4">
    <source>
        <dbReference type="Proteomes" id="UP000438914"/>
    </source>
</evidence>
<accession>A0A7K0KGM3</accession>
<reference evidence="3 4" key="1">
    <citation type="submission" date="2019-08" db="EMBL/GenBank/DDBJ databases">
        <title>In-depth cultivation of the pig gut microbiome towards novel bacterial diversity and tailored functional studies.</title>
        <authorList>
            <person name="Wylensek D."/>
            <person name="Hitch T.C.A."/>
            <person name="Clavel T."/>
        </authorList>
    </citation>
    <scope>NUCLEOTIDE SEQUENCE [LARGE SCALE GENOMIC DNA]</scope>
    <source>
        <strain evidence="3 4">LKV-178-WT-2A</strain>
    </source>
</reference>
<proteinExistence type="predicted"/>
<dbReference type="AlphaFoldDB" id="A0A7K0KGM3"/>
<feature type="signal peptide" evidence="1">
    <location>
        <begin position="1"/>
        <end position="21"/>
    </location>
</feature>
<dbReference type="Proteomes" id="UP000438914">
    <property type="component" value="Unassembled WGS sequence"/>
</dbReference>
<evidence type="ECO:0000256" key="1">
    <source>
        <dbReference type="SAM" id="SignalP"/>
    </source>
</evidence>
<comment type="caution">
    <text evidence="3">The sequence shown here is derived from an EMBL/GenBank/DDBJ whole genome shotgun (WGS) entry which is preliminary data.</text>
</comment>
<dbReference type="Pfam" id="PF00128">
    <property type="entry name" value="Alpha-amylase"/>
    <property type="match status" value="1"/>
</dbReference>
<dbReference type="Gene3D" id="3.20.20.80">
    <property type="entry name" value="Glycosidases"/>
    <property type="match status" value="1"/>
</dbReference>
<name>A0A7K0KGM3_9BACT</name>
<dbReference type="InterPro" id="IPR017853">
    <property type="entry name" value="GH"/>
</dbReference>
<sequence length="595" mass="65814">MKRIQHLILGILLALPMSTWAQGWPSDYSGVMLQSFYWDSYNDTQWTNLTTQADELSKYFKLVWVPQSGWCNGMKQMGYADIYWLDQHSAFGTEAELKKMISTFKEKGIGTIADVVINHKNGKSTWVDFPNETYTSKTTGKTYTLSWTNPLADICTGDDGGKTKNAGYNVSGAADTGDDFDGARDLDHTNTEVQNNIKTYLDFLLNEMGYTGFRYDMTGGYSPTYTKMYNESAKPSFSVGEYWRSDGLSGLQNWINNTGKTSAAFDFQLKWLINNAFNNSSWSTLANYTAQSLIGSGYAQYAVTFTDNHDTYRNSSNMLRNNIEAANAYILTMPGTPCVFMNHWKAYRKPIKKMILARKLAGISNTSSVTSSKGENAGYSVTVRGDKGSVLLCLGTTTVSTSGYQLAVEGTNYKMYVSNGIDISSISAVDNEEETKVTLPACATKITGAKYYCYFEKPSNWKTTIYAWPWSENGTTVNVYTSWPGSTADVTNVGTNPATGNTVYLWKYNGTKSVTMIIFNEGKDGSQTGNLEFKNGNYYTAAGYYGNVEDASTGISKITTTTNTVDAPMFNLAGQRVGSNYKGVVIQNGKKVVRK</sequence>
<dbReference type="CDD" id="cd11314">
    <property type="entry name" value="AmyAc_arch_bac_plant_AmyA"/>
    <property type="match status" value="1"/>
</dbReference>
<dbReference type="InterPro" id="IPR006047">
    <property type="entry name" value="GH13_cat_dom"/>
</dbReference>
<protein>
    <submittedName>
        <fullName evidence="3">Alpha-amylase</fullName>
    </submittedName>
</protein>
<dbReference type="GO" id="GO:0005975">
    <property type="term" value="P:carbohydrate metabolic process"/>
    <property type="evidence" value="ECO:0007669"/>
    <property type="project" value="InterPro"/>
</dbReference>
<evidence type="ECO:0000313" key="3">
    <source>
        <dbReference type="EMBL" id="MST84615.1"/>
    </source>
</evidence>
<gene>
    <name evidence="3" type="ORF">FYJ73_08025</name>
</gene>
<dbReference type="RefSeq" id="WP_154534201.1">
    <property type="nucleotide sequence ID" value="NZ_VUNG01000018.1"/>
</dbReference>
<feature type="domain" description="Glycosyl hydrolase family 13 catalytic" evidence="2">
    <location>
        <begin position="30"/>
        <end position="358"/>
    </location>
</feature>
<organism evidence="3 4">
    <name type="scientific">Hallella mizrahii</name>
    <dbReference type="NCBI Taxonomy" id="2606637"/>
    <lineage>
        <taxon>Bacteria</taxon>
        <taxon>Pseudomonadati</taxon>
        <taxon>Bacteroidota</taxon>
        <taxon>Bacteroidia</taxon>
        <taxon>Bacteroidales</taxon>
        <taxon>Prevotellaceae</taxon>
        <taxon>Hallella</taxon>
    </lineage>
</organism>
<evidence type="ECO:0000259" key="2">
    <source>
        <dbReference type="SMART" id="SM00642"/>
    </source>
</evidence>
<dbReference type="EMBL" id="VUNG01000018">
    <property type="protein sequence ID" value="MST84615.1"/>
    <property type="molecule type" value="Genomic_DNA"/>
</dbReference>
<keyword evidence="1" id="KW-0732">Signal</keyword>